<dbReference type="EMBL" id="VIGB01000003">
    <property type="protein sequence ID" value="TQF06481.1"/>
    <property type="molecule type" value="Genomic_DNA"/>
</dbReference>
<evidence type="ECO:0000313" key="2">
    <source>
        <dbReference type="EMBL" id="TQF06481.1"/>
    </source>
</evidence>
<protein>
    <submittedName>
        <fullName evidence="2">Beta-lactamase family protein</fullName>
    </submittedName>
</protein>
<dbReference type="RefSeq" id="WP_141636905.1">
    <property type="nucleotide sequence ID" value="NZ_VIGB01000003.1"/>
</dbReference>
<sequence>MTAATGTDLADLLAGQTAALLAERQVPGLAAAVVQGSEQELLTAGWAAAGRLVGPGTTFALGSLTKTFTGLLLADMAERGEVRYHDSISVHLPGYAAPATTVTLLELATHTSGLPRVPPSLYRRGARHWLSNPYRRYRPQDLYHDTARLHSRRRGQVRYSTFGVGLLGQLLANAARTDYATLLTERVLRPLGMRDTLVAGPHELLPGAATGYHHGRAVEHWTFDALVGAGAIYTSGPDLLRYLQAQLRPESVPELTAALMASQQERARPEHGANQLALVWNRRETDGRTLLWHTGGTRGFTAYLGFSPEAQAGALVLANAGPTLPQPVVRAGRRLLKAVVF</sequence>
<evidence type="ECO:0000259" key="1">
    <source>
        <dbReference type="Pfam" id="PF00144"/>
    </source>
</evidence>
<dbReference type="PANTHER" id="PTHR46825">
    <property type="entry name" value="D-ALANYL-D-ALANINE-CARBOXYPEPTIDASE/ENDOPEPTIDASE AMPH"/>
    <property type="match status" value="1"/>
</dbReference>
<dbReference type="AlphaFoldDB" id="A0A540WBQ7"/>
<reference evidence="2 3" key="1">
    <citation type="submission" date="2019-06" db="EMBL/GenBank/DDBJ databases">
        <title>Description of Kitasatospora acidophila sp. nov. isolated from pine grove soil, and reclassification of Streptomyces novaecaesareae to Kitasatospora novaeceasareae comb. nov.</title>
        <authorList>
            <person name="Kim M.J."/>
        </authorList>
    </citation>
    <scope>NUCLEOTIDE SEQUENCE [LARGE SCALE GENOMIC DNA]</scope>
    <source>
        <strain evidence="2 3">MMS16-CNU292</strain>
    </source>
</reference>
<dbReference type="InterPro" id="IPR050491">
    <property type="entry name" value="AmpC-like"/>
</dbReference>
<organism evidence="2 3">
    <name type="scientific">Kitasatospora acidiphila</name>
    <dbReference type="NCBI Taxonomy" id="2567942"/>
    <lineage>
        <taxon>Bacteria</taxon>
        <taxon>Bacillati</taxon>
        <taxon>Actinomycetota</taxon>
        <taxon>Actinomycetes</taxon>
        <taxon>Kitasatosporales</taxon>
        <taxon>Streptomycetaceae</taxon>
        <taxon>Kitasatospora</taxon>
    </lineage>
</organism>
<comment type="caution">
    <text evidence="2">The sequence shown here is derived from an EMBL/GenBank/DDBJ whole genome shotgun (WGS) entry which is preliminary data.</text>
</comment>
<feature type="domain" description="Beta-lactamase-related" evidence="1">
    <location>
        <begin position="18"/>
        <end position="336"/>
    </location>
</feature>
<dbReference type="Gene3D" id="3.40.710.10">
    <property type="entry name" value="DD-peptidase/beta-lactamase superfamily"/>
    <property type="match status" value="1"/>
</dbReference>
<dbReference type="Proteomes" id="UP000319103">
    <property type="component" value="Unassembled WGS sequence"/>
</dbReference>
<accession>A0A540WBQ7</accession>
<dbReference type="OrthoDB" id="3171327at2"/>
<dbReference type="SUPFAM" id="SSF56601">
    <property type="entry name" value="beta-lactamase/transpeptidase-like"/>
    <property type="match status" value="1"/>
</dbReference>
<dbReference type="InterPro" id="IPR001466">
    <property type="entry name" value="Beta-lactam-related"/>
</dbReference>
<dbReference type="PANTHER" id="PTHR46825:SF9">
    <property type="entry name" value="BETA-LACTAMASE-RELATED DOMAIN-CONTAINING PROTEIN"/>
    <property type="match status" value="1"/>
</dbReference>
<keyword evidence="3" id="KW-1185">Reference proteome</keyword>
<dbReference type="Pfam" id="PF00144">
    <property type="entry name" value="Beta-lactamase"/>
    <property type="match status" value="1"/>
</dbReference>
<evidence type="ECO:0000313" key="3">
    <source>
        <dbReference type="Proteomes" id="UP000319103"/>
    </source>
</evidence>
<dbReference type="InterPro" id="IPR012338">
    <property type="entry name" value="Beta-lactam/transpept-like"/>
</dbReference>
<name>A0A540WBQ7_9ACTN</name>
<proteinExistence type="predicted"/>
<gene>
    <name evidence="2" type="ORF">E6W39_35170</name>
</gene>